<evidence type="ECO:0000313" key="1">
    <source>
        <dbReference type="EMBL" id="KZS11596.1"/>
    </source>
</evidence>
<dbReference type="AlphaFoldDB" id="A0A164UR34"/>
<dbReference type="Pfam" id="PF03133">
    <property type="entry name" value="TTL"/>
    <property type="match status" value="1"/>
</dbReference>
<dbReference type="PANTHER" id="PTHR47113:SF1">
    <property type="entry name" value="LD09343P"/>
    <property type="match status" value="1"/>
</dbReference>
<accession>A0A164UR34</accession>
<dbReference type="Gene3D" id="3.30.470.20">
    <property type="entry name" value="ATP-grasp fold, B domain"/>
    <property type="match status" value="1"/>
</dbReference>
<dbReference type="OrthoDB" id="202825at2759"/>
<dbReference type="STRING" id="35525.A0A164UR34"/>
<evidence type="ECO:0000313" key="2">
    <source>
        <dbReference type="Proteomes" id="UP000076858"/>
    </source>
</evidence>
<dbReference type="Proteomes" id="UP000076858">
    <property type="component" value="Unassembled WGS sequence"/>
</dbReference>
<dbReference type="EMBL" id="LRGB01001579">
    <property type="protein sequence ID" value="KZS11596.1"/>
    <property type="molecule type" value="Genomic_DNA"/>
</dbReference>
<dbReference type="InterPro" id="IPR004344">
    <property type="entry name" value="TTL/TTLL_fam"/>
</dbReference>
<protein>
    <submittedName>
        <fullName evidence="1">Tubulin polyglutamylase TTLL6</fullName>
    </submittedName>
</protein>
<keyword evidence="2" id="KW-1185">Reference proteome</keyword>
<dbReference type="PANTHER" id="PTHR47113">
    <property type="entry name" value="LD09343P"/>
    <property type="match status" value="1"/>
</dbReference>
<proteinExistence type="predicted"/>
<gene>
    <name evidence="1" type="ORF">APZ42_023712</name>
</gene>
<name>A0A164UR34_9CRUS</name>
<dbReference type="InterPro" id="IPR053317">
    <property type="entry name" value="Tubulin_polyglutamylase"/>
</dbReference>
<organism evidence="1 2">
    <name type="scientific">Daphnia magna</name>
    <dbReference type="NCBI Taxonomy" id="35525"/>
    <lineage>
        <taxon>Eukaryota</taxon>
        <taxon>Metazoa</taxon>
        <taxon>Ecdysozoa</taxon>
        <taxon>Arthropoda</taxon>
        <taxon>Crustacea</taxon>
        <taxon>Branchiopoda</taxon>
        <taxon>Diplostraca</taxon>
        <taxon>Cladocera</taxon>
        <taxon>Anomopoda</taxon>
        <taxon>Daphniidae</taxon>
        <taxon>Daphnia</taxon>
    </lineage>
</organism>
<dbReference type="PROSITE" id="PS51221">
    <property type="entry name" value="TTL"/>
    <property type="match status" value="1"/>
</dbReference>
<sequence length="501" mass="57712">MFLSRLLLWVFSTMRKKTAVLLTCILGLLFFTFNMWHVLSLDSRRDCPDVIPLRNASRPLVYAAFGRKLESGYLEHVFTLLERAGYIRGTFSSNWDVLWSYEYPFRVLKDHLMNLQQHQKVNHFPGSGYITNKVNLATSGLPHVPVAFKIPEQKTELISYVGKKNPESLFVQKSNNHRGIKIQPLAKLDLKTPGTFVQEYVRKPLLIDGHKFDIGVYIIISSIEPLRVYAYDGDILFRFCPEKYHPFDENKVDKYVIGDDYLPIWNVSSLKPYYSNLGFGMKESFNAYLHSIGKDPKIIWHQIDEALRSMLLRRELSLVSASAKFASSRNFFEMMRVDFVVDEDLNVFIMEANMSPNLSSQHFPPNRLLYEQVIFNVLKLIGIIPSGGKNSVGNYDELLSQPEVAHKDLAVFPERCLAARCADCSKLECKLCKPCLTDSLKSVLIEAFREHTRRHLCRRIVPPSLLPEEIEHGVNVEGLTEINQLMHQWFHGKCLLESSWC</sequence>
<reference evidence="1 2" key="1">
    <citation type="submission" date="2016-03" db="EMBL/GenBank/DDBJ databases">
        <title>EvidentialGene: Evidence-directed Construction of Genes on Genomes.</title>
        <authorList>
            <person name="Gilbert D.G."/>
            <person name="Choi J.-H."/>
            <person name="Mockaitis K."/>
            <person name="Colbourne J."/>
            <person name="Pfrender M."/>
        </authorList>
    </citation>
    <scope>NUCLEOTIDE SEQUENCE [LARGE SCALE GENOMIC DNA]</scope>
    <source>
        <strain evidence="1 2">Xinb3</strain>
        <tissue evidence="1">Complete organism</tissue>
    </source>
</reference>
<comment type="caution">
    <text evidence="1">The sequence shown here is derived from an EMBL/GenBank/DDBJ whole genome shotgun (WGS) entry which is preliminary data.</text>
</comment>
<dbReference type="SUPFAM" id="SSF56059">
    <property type="entry name" value="Glutathione synthetase ATP-binding domain-like"/>
    <property type="match status" value="1"/>
</dbReference>